<sequence length="88" mass="10220">MAQIGLRTGPSKGALFFHKRFLEFVIEDIRNGWEMTEGKKSGLSEDVLVQFFAPAYVELVEWWFKNEMPYPPHVMEEQVGTILEKNLS</sequence>
<feature type="domain" description="Transcriptional regulator TetR C-terminal Firmicutes type" evidence="1">
    <location>
        <begin position="12"/>
        <end position="84"/>
    </location>
</feature>
<evidence type="ECO:0000313" key="5">
    <source>
        <dbReference type="Proteomes" id="UP000683429"/>
    </source>
</evidence>
<dbReference type="AlphaFoldDB" id="A0A1H8UI84"/>
<protein>
    <submittedName>
        <fullName evidence="2">TetR family transcriptional regulator C-terminal domain-containing protein</fullName>
    </submittedName>
</protein>
<keyword evidence="5" id="KW-1185">Reference proteome</keyword>
<dbReference type="EMBL" id="CP076607">
    <property type="protein sequence ID" value="QWU13135.1"/>
    <property type="molecule type" value="Genomic_DNA"/>
</dbReference>
<dbReference type="EMBL" id="FODH01000017">
    <property type="protein sequence ID" value="SEP02318.1"/>
    <property type="molecule type" value="Genomic_DNA"/>
</dbReference>
<proteinExistence type="predicted"/>
<dbReference type="Pfam" id="PF14278">
    <property type="entry name" value="TetR_C_8"/>
    <property type="match status" value="1"/>
</dbReference>
<gene>
    <name evidence="2" type="ORF">KP014_13930</name>
    <name evidence="3" type="ORF">SAMN04487895_117100</name>
</gene>
<dbReference type="InterPro" id="IPR039532">
    <property type="entry name" value="TetR_C_Firmicutes"/>
</dbReference>
<evidence type="ECO:0000259" key="1">
    <source>
        <dbReference type="Pfam" id="PF14278"/>
    </source>
</evidence>
<accession>A0A1H8UI84</accession>
<organism evidence="3 4">
    <name type="scientific">Paenibacillus sophorae</name>
    <dbReference type="NCBI Taxonomy" id="1333845"/>
    <lineage>
        <taxon>Bacteria</taxon>
        <taxon>Bacillati</taxon>
        <taxon>Bacillota</taxon>
        <taxon>Bacilli</taxon>
        <taxon>Bacillales</taxon>
        <taxon>Paenibacillaceae</taxon>
        <taxon>Paenibacillus</taxon>
    </lineage>
</organism>
<name>A0A1H8UI84_9BACL</name>
<evidence type="ECO:0000313" key="4">
    <source>
        <dbReference type="Proteomes" id="UP000198809"/>
    </source>
</evidence>
<evidence type="ECO:0000313" key="3">
    <source>
        <dbReference type="EMBL" id="SEP02318.1"/>
    </source>
</evidence>
<dbReference type="OrthoDB" id="2628969at2"/>
<evidence type="ECO:0000313" key="2">
    <source>
        <dbReference type="EMBL" id="QWU13135.1"/>
    </source>
</evidence>
<dbReference type="Gene3D" id="1.10.357.10">
    <property type="entry name" value="Tetracycline Repressor, domain 2"/>
    <property type="match status" value="1"/>
</dbReference>
<reference evidence="3 4" key="1">
    <citation type="submission" date="2016-10" db="EMBL/GenBank/DDBJ databases">
        <authorList>
            <person name="de Groot N.N."/>
        </authorList>
    </citation>
    <scope>NUCLEOTIDE SEQUENCE [LARGE SCALE GENOMIC DNA]</scope>
    <source>
        <strain evidence="3 4">CGMCC 1.10238</strain>
    </source>
</reference>
<reference evidence="2 5" key="2">
    <citation type="submission" date="2021-06" db="EMBL/GenBank/DDBJ databases">
        <title>Whole genome sequence of Paenibacillus sophorae DSM23020 for comparative genomics.</title>
        <authorList>
            <person name="Kim M.-J."/>
            <person name="Lee G."/>
            <person name="Shin J.-H."/>
        </authorList>
    </citation>
    <scope>NUCLEOTIDE SEQUENCE [LARGE SCALE GENOMIC DNA]</scope>
    <source>
        <strain evidence="2 5">DSM 23020</strain>
    </source>
</reference>
<dbReference type="RefSeq" id="WP_051499255.1">
    <property type="nucleotide sequence ID" value="NZ_CP076607.1"/>
</dbReference>
<dbReference type="Proteomes" id="UP000198809">
    <property type="component" value="Unassembled WGS sequence"/>
</dbReference>
<dbReference type="Proteomes" id="UP000683429">
    <property type="component" value="Chromosome"/>
</dbReference>